<dbReference type="Proteomes" id="UP000228952">
    <property type="component" value="Unassembled WGS sequence"/>
</dbReference>
<dbReference type="EMBL" id="PFQB01000013">
    <property type="protein sequence ID" value="PJA15547.1"/>
    <property type="molecule type" value="Genomic_DNA"/>
</dbReference>
<keyword evidence="1" id="KW-1133">Transmembrane helix</keyword>
<gene>
    <name evidence="2" type="ORF">COX64_00620</name>
</gene>
<accession>A0A2M7W301</accession>
<reference evidence="3" key="1">
    <citation type="submission" date="2017-09" db="EMBL/GenBank/DDBJ databases">
        <title>Depth-based differentiation of microbial function through sediment-hosted aquifers and enrichment of novel symbionts in the deep terrestrial subsurface.</title>
        <authorList>
            <person name="Probst A.J."/>
            <person name="Ladd B."/>
            <person name="Jarett J.K."/>
            <person name="Geller-Mcgrath D.E."/>
            <person name="Sieber C.M.K."/>
            <person name="Emerson J.B."/>
            <person name="Anantharaman K."/>
            <person name="Thomas B.C."/>
            <person name="Malmstrom R."/>
            <person name="Stieglmeier M."/>
            <person name="Klingl A."/>
            <person name="Woyke T."/>
            <person name="Ryan C.M."/>
            <person name="Banfield J.F."/>
        </authorList>
    </citation>
    <scope>NUCLEOTIDE SEQUENCE [LARGE SCALE GENOMIC DNA]</scope>
</reference>
<keyword evidence="1" id="KW-0472">Membrane</keyword>
<name>A0A2M7W301_9BACT</name>
<proteinExistence type="predicted"/>
<keyword evidence="1" id="KW-0812">Transmembrane</keyword>
<feature type="transmembrane region" description="Helical" evidence="1">
    <location>
        <begin position="12"/>
        <end position="31"/>
    </location>
</feature>
<evidence type="ECO:0000313" key="2">
    <source>
        <dbReference type="EMBL" id="PJA15547.1"/>
    </source>
</evidence>
<protein>
    <submittedName>
        <fullName evidence="2">Uncharacterized protein</fullName>
    </submittedName>
</protein>
<evidence type="ECO:0000256" key="1">
    <source>
        <dbReference type="SAM" id="Phobius"/>
    </source>
</evidence>
<dbReference type="AlphaFoldDB" id="A0A2M7W301"/>
<comment type="caution">
    <text evidence="2">The sequence shown here is derived from an EMBL/GenBank/DDBJ whole genome shotgun (WGS) entry which is preliminary data.</text>
</comment>
<sequence>MTLTETVFWTKIFSKFAIVFVVLIVGGYYGVQYYKKINWKVDQVFIPDNKCGALPEIDIEVQKGVAAEGAIWQVEALAPSLPNSKVPLIAYVYAIDIAGEKFSTRDMAIALAKSLDFSTPVIHTPGSTLYTWNNSFLKSKLVFNTNTFNFTYSRLNTALPTIPNQKLPSIYRAPEQAANYLRALGLFTSEFANGKSFAYPVVMAKDVPVVVDSMEKAQLVRVDFQKTNQLLLYDQAILNPLNIPTGRVNFTAFVSEQRKSLSNSVKYTEIVVRRVGKTPTTSNMQIYMRDQGGSAAYGLQQIIYNNWNVEDTPCGTYLIKPPSAAITMIQQGGGKIVYLTEGASDPLNPKTSTPLSVINLYNLELAYYETTDIQPYLQPIYVATGQAIFQNGAKGEIAIYVPAIDYAIPTK</sequence>
<organism evidence="2 3">
    <name type="scientific">Candidatus Dojkabacteria bacterium CG_4_10_14_0_2_um_filter_Dojkabacteria_WS6_41_15</name>
    <dbReference type="NCBI Taxonomy" id="2014249"/>
    <lineage>
        <taxon>Bacteria</taxon>
        <taxon>Candidatus Dojkabacteria</taxon>
    </lineage>
</organism>
<evidence type="ECO:0000313" key="3">
    <source>
        <dbReference type="Proteomes" id="UP000228952"/>
    </source>
</evidence>